<protein>
    <recommendedName>
        <fullName evidence="2">Something about silencing protein 4 domain-containing protein</fullName>
    </recommendedName>
</protein>
<evidence type="ECO:0000313" key="3">
    <source>
        <dbReference type="EMBL" id="KAJ4372519.1"/>
    </source>
</evidence>
<dbReference type="AlphaFoldDB" id="A0A9W9CNZ7"/>
<name>A0A9W9CNZ7_9PLEO</name>
<sequence>MDVFLHVDTPIYLVDEPTKSKTPAPVTPEPSTKPVSPSRLRKSKDSSPPRGASNPATSPTQSSTSFQVLDYATVAKGLRYADGEDPLADSVYFTQHRRAERKEKQLRNIEKERAMHEKVQLERLLDGLQGPDWLKVMGITGVTDGERKDWEPKRDYFVKEVEALVDKFRIWKEEEKRLRAEKEAALAARDEDEEEDGEDTEASDTIRLKTRDAPPPAPPRHHAKEPSDPPKPRRPPRPHGFLLPPIPRTRRPLPILLLQTTSPRRGPGKASPRPQRERLWAADP</sequence>
<organism evidence="3 4">
    <name type="scientific">Neocucurbitaria cava</name>
    <dbReference type="NCBI Taxonomy" id="798079"/>
    <lineage>
        <taxon>Eukaryota</taxon>
        <taxon>Fungi</taxon>
        <taxon>Dikarya</taxon>
        <taxon>Ascomycota</taxon>
        <taxon>Pezizomycotina</taxon>
        <taxon>Dothideomycetes</taxon>
        <taxon>Pleosporomycetidae</taxon>
        <taxon>Pleosporales</taxon>
        <taxon>Pleosporineae</taxon>
        <taxon>Cucurbitariaceae</taxon>
        <taxon>Neocucurbitaria</taxon>
    </lineage>
</organism>
<dbReference type="EMBL" id="JAPEUY010000006">
    <property type="protein sequence ID" value="KAJ4372519.1"/>
    <property type="molecule type" value="Genomic_DNA"/>
</dbReference>
<reference evidence="3" key="1">
    <citation type="submission" date="2022-10" db="EMBL/GenBank/DDBJ databases">
        <title>Tapping the CABI collections for fungal endophytes: first genome assemblies for Collariella, Neodidymelliopsis, Ascochyta clinopodiicola, Didymella pomorum, Didymosphaeria variabile, Neocosmospora piperis and Neocucurbitaria cava.</title>
        <authorList>
            <person name="Hill R."/>
        </authorList>
    </citation>
    <scope>NUCLEOTIDE SEQUENCE</scope>
    <source>
        <strain evidence="3">IMI 356814</strain>
    </source>
</reference>
<comment type="caution">
    <text evidence="3">The sequence shown here is derived from an EMBL/GenBank/DDBJ whole genome shotgun (WGS) entry which is preliminary data.</text>
</comment>
<feature type="compositionally biased region" description="Basic and acidic residues" evidence="1">
    <location>
        <begin position="274"/>
        <end position="284"/>
    </location>
</feature>
<proteinExistence type="predicted"/>
<dbReference type="GO" id="GO:0004402">
    <property type="term" value="F:histone acetyltransferase activity"/>
    <property type="evidence" value="ECO:0007669"/>
    <property type="project" value="TreeGrafter"/>
</dbReference>
<dbReference type="InterPro" id="IPR038988">
    <property type="entry name" value="Sas4"/>
</dbReference>
<evidence type="ECO:0000259" key="2">
    <source>
        <dbReference type="Pfam" id="PF15460"/>
    </source>
</evidence>
<feature type="compositionally biased region" description="Polar residues" evidence="1">
    <location>
        <begin position="54"/>
        <end position="66"/>
    </location>
</feature>
<dbReference type="PANTHER" id="PTHR38422">
    <property type="entry name" value="SOMETHING ABOUT SILENCING PROTEIN 4"/>
    <property type="match status" value="1"/>
</dbReference>
<feature type="region of interest" description="Disordered" evidence="1">
    <location>
        <begin position="1"/>
        <end position="66"/>
    </location>
</feature>
<feature type="region of interest" description="Disordered" evidence="1">
    <location>
        <begin position="179"/>
        <end position="284"/>
    </location>
</feature>
<dbReference type="GO" id="GO:0033255">
    <property type="term" value="C:SAS acetyltransferase complex"/>
    <property type="evidence" value="ECO:0007669"/>
    <property type="project" value="InterPro"/>
</dbReference>
<dbReference type="PANTHER" id="PTHR38422:SF1">
    <property type="entry name" value="SOMETHING ABOUT SILENCING PROTEIN 4"/>
    <property type="match status" value="1"/>
</dbReference>
<accession>A0A9W9CNZ7</accession>
<dbReference type="InterPro" id="IPR029184">
    <property type="entry name" value="Sas4_dom"/>
</dbReference>
<feature type="compositionally biased region" description="Acidic residues" evidence="1">
    <location>
        <begin position="190"/>
        <end position="202"/>
    </location>
</feature>
<dbReference type="OrthoDB" id="1938992at2759"/>
<feature type="domain" description="Something about silencing protein 4" evidence="2">
    <location>
        <begin position="85"/>
        <end position="180"/>
    </location>
</feature>
<dbReference type="Pfam" id="PF15460">
    <property type="entry name" value="SAS4"/>
    <property type="match status" value="1"/>
</dbReference>
<dbReference type="Proteomes" id="UP001140560">
    <property type="component" value="Unassembled WGS sequence"/>
</dbReference>
<keyword evidence="4" id="KW-1185">Reference proteome</keyword>
<gene>
    <name evidence="3" type="ORF">N0V83_004294</name>
</gene>
<evidence type="ECO:0000256" key="1">
    <source>
        <dbReference type="SAM" id="MobiDB-lite"/>
    </source>
</evidence>
<evidence type="ECO:0000313" key="4">
    <source>
        <dbReference type="Proteomes" id="UP001140560"/>
    </source>
</evidence>